<dbReference type="InterPro" id="IPR052158">
    <property type="entry name" value="INH-QAR"/>
</dbReference>
<dbReference type="CDD" id="cd03137">
    <property type="entry name" value="GATase1_AraC_1"/>
    <property type="match status" value="1"/>
</dbReference>
<dbReference type="RefSeq" id="WP_107568142.1">
    <property type="nucleotide sequence ID" value="NZ_PYYB01000001.1"/>
</dbReference>
<evidence type="ECO:0000256" key="1">
    <source>
        <dbReference type="ARBA" id="ARBA00023015"/>
    </source>
</evidence>
<dbReference type="InterPro" id="IPR029062">
    <property type="entry name" value="Class_I_gatase-like"/>
</dbReference>
<dbReference type="Proteomes" id="UP000240739">
    <property type="component" value="Unassembled WGS sequence"/>
</dbReference>
<dbReference type="GO" id="GO:0043565">
    <property type="term" value="F:sequence-specific DNA binding"/>
    <property type="evidence" value="ECO:0007669"/>
    <property type="project" value="InterPro"/>
</dbReference>
<comment type="caution">
    <text evidence="4">The sequence shown here is derived from an EMBL/GenBank/DDBJ whole genome shotgun (WGS) entry which is preliminary data.</text>
</comment>
<gene>
    <name evidence="4" type="ORF">C7Y72_07475</name>
</gene>
<dbReference type="Gene3D" id="3.40.50.880">
    <property type="match status" value="1"/>
</dbReference>
<dbReference type="InterPro" id="IPR002818">
    <property type="entry name" value="DJ-1/PfpI"/>
</dbReference>
<keyword evidence="1" id="KW-0805">Transcription regulation</keyword>
<evidence type="ECO:0000313" key="5">
    <source>
        <dbReference type="Proteomes" id="UP000240739"/>
    </source>
</evidence>
<evidence type="ECO:0000313" key="4">
    <source>
        <dbReference type="EMBL" id="PTL59497.1"/>
    </source>
</evidence>
<name>A0A2T4UJW4_9ACTN</name>
<dbReference type="AlphaFoldDB" id="A0A2T4UJW4"/>
<proteinExistence type="predicted"/>
<keyword evidence="2" id="KW-0804">Transcription</keyword>
<dbReference type="PANTHER" id="PTHR43130">
    <property type="entry name" value="ARAC-FAMILY TRANSCRIPTIONAL REGULATOR"/>
    <property type="match status" value="1"/>
</dbReference>
<dbReference type="PANTHER" id="PTHR43130:SF3">
    <property type="entry name" value="HTH-TYPE TRANSCRIPTIONAL REGULATOR RV1931C"/>
    <property type="match status" value="1"/>
</dbReference>
<dbReference type="SMART" id="SM00342">
    <property type="entry name" value="HTH_ARAC"/>
    <property type="match status" value="1"/>
</dbReference>
<accession>A0A2T4UJW4</accession>
<dbReference type="InterPro" id="IPR018060">
    <property type="entry name" value="HTH_AraC"/>
</dbReference>
<protein>
    <submittedName>
        <fullName evidence="4">AraC family transcriptional regulator</fullName>
    </submittedName>
</protein>
<dbReference type="SUPFAM" id="SSF46689">
    <property type="entry name" value="Homeodomain-like"/>
    <property type="match status" value="2"/>
</dbReference>
<dbReference type="GO" id="GO:0003700">
    <property type="term" value="F:DNA-binding transcription factor activity"/>
    <property type="evidence" value="ECO:0007669"/>
    <property type="project" value="InterPro"/>
</dbReference>
<dbReference type="Pfam" id="PF12833">
    <property type="entry name" value="HTH_18"/>
    <property type="match status" value="1"/>
</dbReference>
<evidence type="ECO:0000256" key="2">
    <source>
        <dbReference type="ARBA" id="ARBA00023163"/>
    </source>
</evidence>
<dbReference type="InterPro" id="IPR009057">
    <property type="entry name" value="Homeodomain-like_sf"/>
</dbReference>
<keyword evidence="5" id="KW-1185">Reference proteome</keyword>
<feature type="domain" description="HTH araC/xylS-type" evidence="3">
    <location>
        <begin position="219"/>
        <end position="317"/>
    </location>
</feature>
<dbReference type="SUPFAM" id="SSF52317">
    <property type="entry name" value="Class I glutamine amidotransferase-like"/>
    <property type="match status" value="1"/>
</dbReference>
<sequence length="326" mass="34665">MPSARRIVVVAFEGAQALDFTGPHEVFAIADRLGGGGRYALRLVSPDGAPLRCSSGLRVVPDGAARDVRGPLDTLVVAGGDGTRAALRDEPFVATLGRLSARARRTCSVCSGAFLLAAAGLLDGRRAATHWSRAGELQRRHPAVRVDPDPLYVRDGDVWTSAGITAGMDLALALVEDDHGREAALDVARWLVLHTARAGGQAQFSVPLAFQAAEHAPVRDAQEAVRADPGAPHTVEALAARAGMPARSFSRAFKRETGMTPAAFVEQVRVERARELLQAGRATTEEVAAACGFGTVETFRRAFRRRLGTSPGAYRDRFRATLRSAA</sequence>
<evidence type="ECO:0000259" key="3">
    <source>
        <dbReference type="PROSITE" id="PS01124"/>
    </source>
</evidence>
<reference evidence="4 5" key="1">
    <citation type="submission" date="2018-03" db="EMBL/GenBank/DDBJ databases">
        <title>Aquarubrobacter algicola gen. nov., sp. nov., a novel actinobacterium isolated from shallow eutrophic lake during the end of cyanobacterial harmful algal blooms.</title>
        <authorList>
            <person name="Chun S.J."/>
        </authorList>
    </citation>
    <scope>NUCLEOTIDE SEQUENCE [LARGE SCALE GENOMIC DNA]</scope>
    <source>
        <strain evidence="4 5">Seoho-28</strain>
    </source>
</reference>
<dbReference type="EMBL" id="PYYB01000001">
    <property type="protein sequence ID" value="PTL59497.1"/>
    <property type="molecule type" value="Genomic_DNA"/>
</dbReference>
<organism evidence="4 5">
    <name type="scientific">Paraconexibacter algicola</name>
    <dbReference type="NCBI Taxonomy" id="2133960"/>
    <lineage>
        <taxon>Bacteria</taxon>
        <taxon>Bacillati</taxon>
        <taxon>Actinomycetota</taxon>
        <taxon>Thermoleophilia</taxon>
        <taxon>Solirubrobacterales</taxon>
        <taxon>Paraconexibacteraceae</taxon>
        <taxon>Paraconexibacter</taxon>
    </lineage>
</organism>
<dbReference type="OrthoDB" id="4350011at2"/>
<dbReference type="Pfam" id="PF01965">
    <property type="entry name" value="DJ-1_PfpI"/>
    <property type="match status" value="1"/>
</dbReference>
<dbReference type="Gene3D" id="1.10.10.60">
    <property type="entry name" value="Homeodomain-like"/>
    <property type="match status" value="2"/>
</dbReference>
<dbReference type="PROSITE" id="PS01124">
    <property type="entry name" value="HTH_ARAC_FAMILY_2"/>
    <property type="match status" value="1"/>
</dbReference>